<proteinExistence type="predicted"/>
<dbReference type="RefSeq" id="WP_255133620.1">
    <property type="nucleotide sequence ID" value="NZ_JANDBC010000001.1"/>
</dbReference>
<accession>A0A9X2L2B8</accession>
<organism evidence="2 3">
    <name type="scientific">Gracilimonas sediminicola</name>
    <dbReference type="NCBI Taxonomy" id="2952158"/>
    <lineage>
        <taxon>Bacteria</taxon>
        <taxon>Pseudomonadati</taxon>
        <taxon>Balneolota</taxon>
        <taxon>Balneolia</taxon>
        <taxon>Balneolales</taxon>
        <taxon>Balneolaceae</taxon>
        <taxon>Gracilimonas</taxon>
    </lineage>
</organism>
<sequence length="431" mass="47643">MKQAVNRIFIGSLILTAGFLYGCDNIFGAKDNDTTDEIFEEGSIDPTLETVEGYAPVLPFWGEFDAPTDVFVGFDRFVYVTDAQGVHLLDRADLNPRITIELDGANAVTQDRLLNIYVSARIDTVIESVDPNITWNLPAVYKIKNMNGTGPLTFVDTLIFPFDDASLSTSAAQNARLNRGSNINYERVEVTGVSAMADNSIYITRRGPFNETNQVAAPDNTVLEFRRISENGELTGKMENIRQIRTLNPVTPSLRSGIGLSSVATFVAPPQRDTFTEDRSFLITQADQTRDISFRVLWINAVETPDGLVFQQNSQLLAQDTTQADGFLYEPDKFQQPTDVAFGGDDDSYIFVVDAAQHKLYQFQSNGQEGVPPPPGAENQTKQVLVSFGELGSGPKEFDSPSGVAYFNQVVYVADKGNNRIARYKLTTDFE</sequence>
<dbReference type="Gene3D" id="2.120.10.30">
    <property type="entry name" value="TolB, C-terminal domain"/>
    <property type="match status" value="1"/>
</dbReference>
<dbReference type="InterPro" id="IPR001258">
    <property type="entry name" value="NHL_repeat"/>
</dbReference>
<keyword evidence="3" id="KW-1185">Reference proteome</keyword>
<protein>
    <recommendedName>
        <fullName evidence="4">NHL repeat-containing protein</fullName>
    </recommendedName>
</protein>
<name>A0A9X2L2B8_9BACT</name>
<keyword evidence="1" id="KW-0677">Repeat</keyword>
<reference evidence="2" key="1">
    <citation type="submission" date="2022-06" db="EMBL/GenBank/DDBJ databases">
        <title>Gracilimonas sp. CAU 1638 isolated from sea sediment.</title>
        <authorList>
            <person name="Kim W."/>
        </authorList>
    </citation>
    <scope>NUCLEOTIDE SEQUENCE</scope>
    <source>
        <strain evidence="2">CAU 1638</strain>
    </source>
</reference>
<evidence type="ECO:0008006" key="4">
    <source>
        <dbReference type="Google" id="ProtNLM"/>
    </source>
</evidence>
<dbReference type="EMBL" id="JANDBC010000001">
    <property type="protein sequence ID" value="MCP9291031.1"/>
    <property type="molecule type" value="Genomic_DNA"/>
</dbReference>
<evidence type="ECO:0000256" key="1">
    <source>
        <dbReference type="ARBA" id="ARBA00022737"/>
    </source>
</evidence>
<evidence type="ECO:0000313" key="3">
    <source>
        <dbReference type="Proteomes" id="UP001139125"/>
    </source>
</evidence>
<dbReference type="AlphaFoldDB" id="A0A9X2L2B8"/>
<dbReference type="SUPFAM" id="SSF101898">
    <property type="entry name" value="NHL repeat"/>
    <property type="match status" value="1"/>
</dbReference>
<comment type="caution">
    <text evidence="2">The sequence shown here is derived from an EMBL/GenBank/DDBJ whole genome shotgun (WGS) entry which is preliminary data.</text>
</comment>
<gene>
    <name evidence="2" type="ORF">NM125_05505</name>
</gene>
<dbReference type="PROSITE" id="PS51257">
    <property type="entry name" value="PROKAR_LIPOPROTEIN"/>
    <property type="match status" value="1"/>
</dbReference>
<evidence type="ECO:0000313" key="2">
    <source>
        <dbReference type="EMBL" id="MCP9291031.1"/>
    </source>
</evidence>
<dbReference type="Pfam" id="PF01436">
    <property type="entry name" value="NHL"/>
    <property type="match status" value="1"/>
</dbReference>
<dbReference type="Proteomes" id="UP001139125">
    <property type="component" value="Unassembled WGS sequence"/>
</dbReference>
<dbReference type="InterPro" id="IPR011042">
    <property type="entry name" value="6-blade_b-propeller_TolB-like"/>
</dbReference>